<sequence length="153" mass="18310">MHSDWLEDKFRFDFEANAAWTDFLSNVIDDPKPEIVRIISHILNVHHLWIRRIKDMPVESGDWDTFEPRHFSRLNYQNFQETIDLLSENGEDRIITYINSDNEDMEKSMYDILYHILQHSAHHRGQVALLCSKEGYENRPEVNYISWSDTKNV</sequence>
<proteinExistence type="inferred from homology"/>
<evidence type="ECO:0008006" key="5">
    <source>
        <dbReference type="Google" id="ProtNLM"/>
    </source>
</evidence>
<dbReference type="InterPro" id="IPR034660">
    <property type="entry name" value="DinB/YfiT-like"/>
</dbReference>
<evidence type="ECO:0000313" key="4">
    <source>
        <dbReference type="Proteomes" id="UP001501126"/>
    </source>
</evidence>
<dbReference type="InterPro" id="IPR007837">
    <property type="entry name" value="DinB"/>
</dbReference>
<dbReference type="Pfam" id="PF05163">
    <property type="entry name" value="DinB"/>
    <property type="match status" value="1"/>
</dbReference>
<name>A0ABN1MQR8_9FLAO</name>
<gene>
    <name evidence="3" type="ORF">GCM10009118_19650</name>
</gene>
<organism evidence="3 4">
    <name type="scientific">Wandonia haliotis</name>
    <dbReference type="NCBI Taxonomy" id="574963"/>
    <lineage>
        <taxon>Bacteria</taxon>
        <taxon>Pseudomonadati</taxon>
        <taxon>Bacteroidota</taxon>
        <taxon>Flavobacteriia</taxon>
        <taxon>Flavobacteriales</taxon>
        <taxon>Crocinitomicaceae</taxon>
        <taxon>Wandonia</taxon>
    </lineage>
</organism>
<evidence type="ECO:0000256" key="2">
    <source>
        <dbReference type="ARBA" id="ARBA00022723"/>
    </source>
</evidence>
<keyword evidence="2" id="KW-0479">Metal-binding</keyword>
<dbReference type="PANTHER" id="PTHR37302:SF3">
    <property type="entry name" value="DAMAGE-INDUCIBLE PROTEIN DINB"/>
    <property type="match status" value="1"/>
</dbReference>
<comment type="caution">
    <text evidence="3">The sequence shown here is derived from an EMBL/GenBank/DDBJ whole genome shotgun (WGS) entry which is preliminary data.</text>
</comment>
<comment type="similarity">
    <text evidence="1">Belongs to the DinB family.</text>
</comment>
<evidence type="ECO:0000313" key="3">
    <source>
        <dbReference type="EMBL" id="GAA0875556.1"/>
    </source>
</evidence>
<dbReference type="PANTHER" id="PTHR37302">
    <property type="entry name" value="SLR1116 PROTEIN"/>
    <property type="match status" value="1"/>
</dbReference>
<dbReference type="Gene3D" id="1.20.120.450">
    <property type="entry name" value="dinb family like domain"/>
    <property type="match status" value="1"/>
</dbReference>
<keyword evidence="4" id="KW-1185">Reference proteome</keyword>
<dbReference type="RefSeq" id="WP_343787166.1">
    <property type="nucleotide sequence ID" value="NZ_BAAAFH010000011.1"/>
</dbReference>
<accession>A0ABN1MQR8</accession>
<evidence type="ECO:0000256" key="1">
    <source>
        <dbReference type="ARBA" id="ARBA00008635"/>
    </source>
</evidence>
<reference evidence="3 4" key="1">
    <citation type="journal article" date="2019" name="Int. J. Syst. Evol. Microbiol.">
        <title>The Global Catalogue of Microorganisms (GCM) 10K type strain sequencing project: providing services to taxonomists for standard genome sequencing and annotation.</title>
        <authorList>
            <consortium name="The Broad Institute Genomics Platform"/>
            <consortium name="The Broad Institute Genome Sequencing Center for Infectious Disease"/>
            <person name="Wu L."/>
            <person name="Ma J."/>
        </authorList>
    </citation>
    <scope>NUCLEOTIDE SEQUENCE [LARGE SCALE GENOMIC DNA]</scope>
    <source>
        <strain evidence="3 4">JCM 16083</strain>
    </source>
</reference>
<dbReference type="SUPFAM" id="SSF109854">
    <property type="entry name" value="DinB/YfiT-like putative metalloenzymes"/>
    <property type="match status" value="1"/>
</dbReference>
<dbReference type="Proteomes" id="UP001501126">
    <property type="component" value="Unassembled WGS sequence"/>
</dbReference>
<protein>
    <recommendedName>
        <fullName evidence="5">Damage-inducible protein DinB</fullName>
    </recommendedName>
</protein>
<dbReference type="EMBL" id="BAAAFH010000011">
    <property type="protein sequence ID" value="GAA0875556.1"/>
    <property type="molecule type" value="Genomic_DNA"/>
</dbReference>